<dbReference type="EMBL" id="BNAH01000007">
    <property type="protein sequence ID" value="GHE90391.1"/>
    <property type="molecule type" value="Genomic_DNA"/>
</dbReference>
<comment type="caution">
    <text evidence="1">The sequence shown here is derived from an EMBL/GenBank/DDBJ whole genome shotgun (WGS) entry which is preliminary data.</text>
</comment>
<proteinExistence type="predicted"/>
<reference evidence="2" key="1">
    <citation type="journal article" date="2019" name="Int. J. Syst. Evol. Microbiol.">
        <title>The Global Catalogue of Microorganisms (GCM) 10K type strain sequencing project: providing services to taxonomists for standard genome sequencing and annotation.</title>
        <authorList>
            <consortium name="The Broad Institute Genomics Platform"/>
            <consortium name="The Broad Institute Genome Sequencing Center for Infectious Disease"/>
            <person name="Wu L."/>
            <person name="Ma J."/>
        </authorList>
    </citation>
    <scope>NUCLEOTIDE SEQUENCE [LARGE SCALE GENOMIC DNA]</scope>
    <source>
        <strain evidence="2">CGMCC 1.15922</strain>
    </source>
</reference>
<protein>
    <recommendedName>
        <fullName evidence="3">QueD like 2</fullName>
    </recommendedName>
</protein>
<evidence type="ECO:0000313" key="1">
    <source>
        <dbReference type="EMBL" id="GHE90391.1"/>
    </source>
</evidence>
<sequence>MQIEELDSRLLIEELQLGVKLNECVHSQRRYDFSLMLSMLVDDVCVHSQFSLPLTDKKVNKVDEESLRKTFNVGPSTPLALNSLDEINQFQQGQLVVDAQLASIRLADALNPKALAFRNDVKHIPRSVMDNTSLYCQQHRSEPAKQRLPFNVDAWLNSVQETVVKAPLMA</sequence>
<organism evidence="1 2">
    <name type="scientific">Thalassotalea profundi</name>
    <dbReference type="NCBI Taxonomy" id="2036687"/>
    <lineage>
        <taxon>Bacteria</taxon>
        <taxon>Pseudomonadati</taxon>
        <taxon>Pseudomonadota</taxon>
        <taxon>Gammaproteobacteria</taxon>
        <taxon>Alteromonadales</taxon>
        <taxon>Colwelliaceae</taxon>
        <taxon>Thalassotalea</taxon>
    </lineage>
</organism>
<keyword evidence="2" id="KW-1185">Reference proteome</keyword>
<accession>A0ABQ3IT57</accession>
<name>A0ABQ3IT57_9GAMM</name>
<dbReference type="Proteomes" id="UP000626370">
    <property type="component" value="Unassembled WGS sequence"/>
</dbReference>
<dbReference type="Pfam" id="PF11993">
    <property type="entry name" value="VC2046"/>
    <property type="match status" value="1"/>
</dbReference>
<evidence type="ECO:0000313" key="2">
    <source>
        <dbReference type="Proteomes" id="UP000626370"/>
    </source>
</evidence>
<dbReference type="InterPro" id="IPR021879">
    <property type="entry name" value="VC2046_fam"/>
</dbReference>
<dbReference type="RefSeq" id="WP_229817206.1">
    <property type="nucleotide sequence ID" value="NZ_BNAH01000007.1"/>
</dbReference>
<gene>
    <name evidence="1" type="ORF">GCM10011501_19730</name>
</gene>
<evidence type="ECO:0008006" key="3">
    <source>
        <dbReference type="Google" id="ProtNLM"/>
    </source>
</evidence>